<evidence type="ECO:0000256" key="2">
    <source>
        <dbReference type="ARBA" id="ARBA00022448"/>
    </source>
</evidence>
<evidence type="ECO:0000256" key="4">
    <source>
        <dbReference type="ARBA" id="ARBA00022692"/>
    </source>
</evidence>
<keyword evidence="2" id="KW-0813">Transport</keyword>
<dbReference type="Gene3D" id="2.40.170.20">
    <property type="entry name" value="TonB-dependent receptor, beta-barrel domain"/>
    <property type="match status" value="2"/>
</dbReference>
<reference evidence="13" key="1">
    <citation type="submission" date="2018-06" db="EMBL/GenBank/DDBJ databases">
        <authorList>
            <person name="Zhirakovskaya E."/>
        </authorList>
    </citation>
    <scope>NUCLEOTIDE SEQUENCE</scope>
</reference>
<dbReference type="PROSITE" id="PS52016">
    <property type="entry name" value="TONB_DEPENDENT_REC_3"/>
    <property type="match status" value="1"/>
</dbReference>
<keyword evidence="9" id="KW-0472">Membrane</keyword>
<dbReference type="Pfam" id="PF07715">
    <property type="entry name" value="Plug"/>
    <property type="match status" value="1"/>
</dbReference>
<proteinExistence type="predicted"/>
<keyword evidence="6" id="KW-0408">Iron</keyword>
<dbReference type="CDD" id="cd01347">
    <property type="entry name" value="ligand_gated_channel"/>
    <property type="match status" value="1"/>
</dbReference>
<feature type="domain" description="TonB-dependent receptor plug" evidence="12">
    <location>
        <begin position="61"/>
        <end position="173"/>
    </location>
</feature>
<evidence type="ECO:0000256" key="7">
    <source>
        <dbReference type="ARBA" id="ARBA00023065"/>
    </source>
</evidence>
<dbReference type="InterPro" id="IPR000531">
    <property type="entry name" value="Beta-barrel_TonB"/>
</dbReference>
<keyword evidence="7" id="KW-0406">Ion transport</keyword>
<keyword evidence="3" id="KW-0410">Iron transport</keyword>
<accession>A0A3B0QYX9</accession>
<evidence type="ECO:0000256" key="6">
    <source>
        <dbReference type="ARBA" id="ARBA00023004"/>
    </source>
</evidence>
<gene>
    <name evidence="13" type="ORF">MNBD_ALPHA02-2468</name>
</gene>
<dbReference type="PANTHER" id="PTHR32552:SF81">
    <property type="entry name" value="TONB-DEPENDENT OUTER MEMBRANE RECEPTOR"/>
    <property type="match status" value="1"/>
</dbReference>
<dbReference type="GO" id="GO:0009279">
    <property type="term" value="C:cell outer membrane"/>
    <property type="evidence" value="ECO:0007669"/>
    <property type="project" value="UniProtKB-SubCell"/>
</dbReference>
<sequence>MSRKQIEKTLHSTSFSLLLTGTILATTSMTNVFAADTDDASATTLQIDEIIVTSRKISENLQEVPIAVSVHTGDALSRQGLTNIAEIGDLIPNMEFDSISPINGSSATPNINIRGIGTTDFLLTIDPSVGVYLDGVYVARSVGGLFDLLDVERIEVLRGPQGTLFGRNTIGGAVQIISKKPNEEFRFMAEATTGTDNRRDFRASISGALSEKLFASLSLSSKQRDGYGRRLNYFDKFPELEAPIAGITIFDESKGYAGISAQPPANQQPGNENKRSARLNVVFEPTEVFSLSLSADYSWSDETSPPFVLLDVFSDDLSAPTPGVANPITGNEFKPNIVALHQMFGFAAGTVPYDKRFIIGDNYSTYGNGPGNSKSEIWGISATADWEISPQVNLKSITAYREIDALFGKDPDHSPFTLDAHTNDYTQNQFSQEFQLTGFALDDKLKWLLGAYYFKEKGRDRVIVPLLHGLVLLDEANDIRNNAWAAFGQGTYDLTEQTSLTMGLRYTAENKKYAATHVDRGPANALGSPTTLADGSKVLLVGNAEKQFKNASPYVSISHRWSDDVMTYGSFSQGFKSGGFTGRTTAYIPDQKPIPFNEEKATTFELGFKSTLFDNRVRLNGAFFTTNYTDLQVTVQEGVAPVTANAGKARINGAEFEMVAVVSEGLNINATIGLLDAKYIEKPSQIGNNLVNAPRATFNLGFDYTAELGNDGYALVLRGDYTHKSTVYNNSENTALLTQPAVGLVNASLTLEAPDERWTITLGGRNLTDETYLITGFFQPGVGYTEGVFSRPREWYLTGKVNF</sequence>
<name>A0A3B0QYX9_9ZZZZ</name>
<dbReference type="AlphaFoldDB" id="A0A3B0QYX9"/>
<keyword evidence="10" id="KW-0998">Cell outer membrane</keyword>
<dbReference type="EMBL" id="UOED01000011">
    <property type="protein sequence ID" value="VAV86584.1"/>
    <property type="molecule type" value="Genomic_DNA"/>
</dbReference>
<dbReference type="PROSITE" id="PS01156">
    <property type="entry name" value="TONB_DEPENDENT_REC_2"/>
    <property type="match status" value="1"/>
</dbReference>
<dbReference type="SUPFAM" id="SSF56935">
    <property type="entry name" value="Porins"/>
    <property type="match status" value="1"/>
</dbReference>
<dbReference type="InterPro" id="IPR036942">
    <property type="entry name" value="Beta-barrel_TonB_sf"/>
</dbReference>
<evidence type="ECO:0000256" key="5">
    <source>
        <dbReference type="ARBA" id="ARBA00022729"/>
    </source>
</evidence>
<dbReference type="InterPro" id="IPR012910">
    <property type="entry name" value="Plug_dom"/>
</dbReference>
<dbReference type="Pfam" id="PF00593">
    <property type="entry name" value="TonB_dep_Rec_b-barrel"/>
    <property type="match status" value="1"/>
</dbReference>
<evidence type="ECO:0000313" key="13">
    <source>
        <dbReference type="EMBL" id="VAV86584.1"/>
    </source>
</evidence>
<evidence type="ECO:0000256" key="8">
    <source>
        <dbReference type="ARBA" id="ARBA00023077"/>
    </source>
</evidence>
<evidence type="ECO:0000259" key="12">
    <source>
        <dbReference type="Pfam" id="PF07715"/>
    </source>
</evidence>
<keyword evidence="8" id="KW-0798">TonB box</keyword>
<dbReference type="InterPro" id="IPR039426">
    <property type="entry name" value="TonB-dep_rcpt-like"/>
</dbReference>
<evidence type="ECO:0000256" key="10">
    <source>
        <dbReference type="ARBA" id="ARBA00023237"/>
    </source>
</evidence>
<evidence type="ECO:0000256" key="1">
    <source>
        <dbReference type="ARBA" id="ARBA00004571"/>
    </source>
</evidence>
<keyword evidence="5" id="KW-0732">Signal</keyword>
<protein>
    <submittedName>
        <fullName evidence="13">TonB-dependent receptor</fullName>
    </submittedName>
</protein>
<dbReference type="GO" id="GO:0006826">
    <property type="term" value="P:iron ion transport"/>
    <property type="evidence" value="ECO:0007669"/>
    <property type="project" value="UniProtKB-KW"/>
</dbReference>
<comment type="subcellular location">
    <subcellularLocation>
        <location evidence="1">Cell outer membrane</location>
        <topology evidence="1">Multi-pass membrane protein</topology>
    </subcellularLocation>
</comment>
<dbReference type="InterPro" id="IPR010917">
    <property type="entry name" value="TonB_rcpt_CS"/>
</dbReference>
<evidence type="ECO:0000256" key="9">
    <source>
        <dbReference type="ARBA" id="ARBA00023136"/>
    </source>
</evidence>
<feature type="domain" description="TonB-dependent receptor-like beta-barrel" evidence="11">
    <location>
        <begin position="361"/>
        <end position="767"/>
    </location>
</feature>
<organism evidence="13">
    <name type="scientific">hydrothermal vent metagenome</name>
    <dbReference type="NCBI Taxonomy" id="652676"/>
    <lineage>
        <taxon>unclassified sequences</taxon>
        <taxon>metagenomes</taxon>
        <taxon>ecological metagenomes</taxon>
    </lineage>
</organism>
<evidence type="ECO:0000256" key="3">
    <source>
        <dbReference type="ARBA" id="ARBA00022496"/>
    </source>
</evidence>
<keyword evidence="4" id="KW-0812">Transmembrane</keyword>
<keyword evidence="13" id="KW-0675">Receptor</keyword>
<dbReference type="PANTHER" id="PTHR32552">
    <property type="entry name" value="FERRICHROME IRON RECEPTOR-RELATED"/>
    <property type="match status" value="1"/>
</dbReference>
<evidence type="ECO:0000259" key="11">
    <source>
        <dbReference type="Pfam" id="PF00593"/>
    </source>
</evidence>